<dbReference type="EMBL" id="BK014825">
    <property type="protein sequence ID" value="DAD77440.1"/>
    <property type="molecule type" value="Genomic_DNA"/>
</dbReference>
<proteinExistence type="predicted"/>
<accession>A0A8S5M5M1</accession>
<sequence length="64" mass="7635">MENIKTLAIFEKKFEASFIQIILTKKEHHYRVSKFVDHEKASEDVFNHYTEASRSMVELIEESM</sequence>
<name>A0A8S5M5M1_9CAUD</name>
<evidence type="ECO:0000313" key="1">
    <source>
        <dbReference type="EMBL" id="DAD77440.1"/>
    </source>
</evidence>
<protein>
    <submittedName>
        <fullName evidence="1">Uncharacterized protein</fullName>
    </submittedName>
</protein>
<organism evidence="1">
    <name type="scientific">Siphoviridae sp. ctulf7</name>
    <dbReference type="NCBI Taxonomy" id="2826505"/>
    <lineage>
        <taxon>Viruses</taxon>
        <taxon>Duplodnaviria</taxon>
        <taxon>Heunggongvirae</taxon>
        <taxon>Uroviricota</taxon>
        <taxon>Caudoviricetes</taxon>
    </lineage>
</organism>
<reference evidence="1" key="1">
    <citation type="journal article" date="2021" name="Proc. Natl. Acad. Sci. U.S.A.">
        <title>A Catalog of Tens of Thousands of Viruses from Human Metagenomes Reveals Hidden Associations with Chronic Diseases.</title>
        <authorList>
            <person name="Tisza M.J."/>
            <person name="Buck C.B."/>
        </authorList>
    </citation>
    <scope>NUCLEOTIDE SEQUENCE</scope>
    <source>
        <strain evidence="1">Ctulf7</strain>
    </source>
</reference>